<reference evidence="3" key="1">
    <citation type="journal article" date="2011" name="Proc. Natl. Acad. Sci. U.S.A.">
        <title>Obligate biotrophy features unraveled by the genomic analysis of rust fungi.</title>
        <authorList>
            <person name="Duplessis S."/>
            <person name="Cuomo C.A."/>
            <person name="Lin Y.-C."/>
            <person name="Aerts A."/>
            <person name="Tisserant E."/>
            <person name="Veneault-Fourrey C."/>
            <person name="Joly D.L."/>
            <person name="Hacquard S."/>
            <person name="Amselem J."/>
            <person name="Cantarel B.L."/>
            <person name="Chiu R."/>
            <person name="Coutinho P.M."/>
            <person name="Feau N."/>
            <person name="Field M."/>
            <person name="Frey P."/>
            <person name="Gelhaye E."/>
            <person name="Goldberg J."/>
            <person name="Grabherr M.G."/>
            <person name="Kodira C.D."/>
            <person name="Kohler A."/>
            <person name="Kuees U."/>
            <person name="Lindquist E.A."/>
            <person name="Lucas S.M."/>
            <person name="Mago R."/>
            <person name="Mauceli E."/>
            <person name="Morin E."/>
            <person name="Murat C."/>
            <person name="Pangilinan J.L."/>
            <person name="Park R."/>
            <person name="Pearson M."/>
            <person name="Quesneville H."/>
            <person name="Rouhier N."/>
            <person name="Sakthikumar S."/>
            <person name="Salamov A.A."/>
            <person name="Schmutz J."/>
            <person name="Selles B."/>
            <person name="Shapiro H."/>
            <person name="Tanguay P."/>
            <person name="Tuskan G.A."/>
            <person name="Henrissat B."/>
            <person name="Van de Peer Y."/>
            <person name="Rouze P."/>
            <person name="Ellis J.G."/>
            <person name="Dodds P.N."/>
            <person name="Schein J.E."/>
            <person name="Zhong S."/>
            <person name="Hamelin R.C."/>
            <person name="Grigoriev I.V."/>
            <person name="Szabo L.J."/>
            <person name="Martin F."/>
        </authorList>
    </citation>
    <scope>NUCLEOTIDE SEQUENCE [LARGE SCALE GENOMIC DNA]</scope>
    <source>
        <strain evidence="3">98AG31 / pathotype 3-4-7</strain>
    </source>
</reference>
<evidence type="ECO:0008006" key="4">
    <source>
        <dbReference type="Google" id="ProtNLM"/>
    </source>
</evidence>
<dbReference type="KEGG" id="mlr:MELLADRAFT_72847"/>
<accession>F4RZW2</accession>
<dbReference type="RefSeq" id="XP_007414654.1">
    <property type="nucleotide sequence ID" value="XM_007414592.1"/>
</dbReference>
<organism evidence="3">
    <name type="scientific">Melampsora larici-populina (strain 98AG31 / pathotype 3-4-7)</name>
    <name type="common">Poplar leaf rust fungus</name>
    <dbReference type="NCBI Taxonomy" id="747676"/>
    <lineage>
        <taxon>Eukaryota</taxon>
        <taxon>Fungi</taxon>
        <taxon>Dikarya</taxon>
        <taxon>Basidiomycota</taxon>
        <taxon>Pucciniomycotina</taxon>
        <taxon>Pucciniomycetes</taxon>
        <taxon>Pucciniales</taxon>
        <taxon>Melampsoraceae</taxon>
        <taxon>Melampsora</taxon>
    </lineage>
</organism>
<dbReference type="eggNOG" id="ENOG502S764">
    <property type="taxonomic scope" value="Eukaryota"/>
</dbReference>
<feature type="transmembrane region" description="Helical" evidence="1">
    <location>
        <begin position="40"/>
        <end position="57"/>
    </location>
</feature>
<keyword evidence="1" id="KW-0472">Membrane</keyword>
<protein>
    <recommendedName>
        <fullName evidence="4">DUF202 domain-containing protein</fullName>
    </recommendedName>
</protein>
<dbReference type="STRING" id="747676.F4RZW2"/>
<feature type="transmembrane region" description="Helical" evidence="1">
    <location>
        <begin position="14"/>
        <end position="34"/>
    </location>
</feature>
<gene>
    <name evidence="2" type="ORF">MELLADRAFT_72847</name>
</gene>
<dbReference type="Proteomes" id="UP000001072">
    <property type="component" value="Unassembled WGS sequence"/>
</dbReference>
<dbReference type="PANTHER" id="PTHR38646:SF1">
    <property type="entry name" value="DUF202 DOMAIN-CONTAINING PROTEIN"/>
    <property type="match status" value="1"/>
</dbReference>
<dbReference type="EMBL" id="GL883133">
    <property type="protein sequence ID" value="EGG02117.1"/>
    <property type="molecule type" value="Genomic_DNA"/>
</dbReference>
<dbReference type="VEuPathDB" id="FungiDB:MELLADRAFT_72847"/>
<sequence length="123" mass="14449">MLEWRARQRTFDGAYLRTSLTCSICALFILKLSSRKFDKIGLLYALLSLSLLFIIHIRRKRLNHDLSDKYLINQTSENEDEEPLQKKWGREFRTAGDIILILSLIVLVIQFSIIYIILFVQDS</sequence>
<name>F4RZW2_MELLP</name>
<keyword evidence="1" id="KW-1133">Transmembrane helix</keyword>
<dbReference type="InParanoid" id="F4RZW2"/>
<evidence type="ECO:0000313" key="3">
    <source>
        <dbReference type="Proteomes" id="UP000001072"/>
    </source>
</evidence>
<keyword evidence="1" id="KW-0812">Transmembrane</keyword>
<dbReference type="HOGENOM" id="CLU_107661_1_0_1"/>
<feature type="transmembrane region" description="Helical" evidence="1">
    <location>
        <begin position="98"/>
        <end position="120"/>
    </location>
</feature>
<dbReference type="PANTHER" id="PTHR38646">
    <property type="entry name" value="YALI0F00814P"/>
    <property type="match status" value="1"/>
</dbReference>
<proteinExistence type="predicted"/>
<evidence type="ECO:0000256" key="1">
    <source>
        <dbReference type="SAM" id="Phobius"/>
    </source>
</evidence>
<dbReference type="OrthoDB" id="2555434at2759"/>
<dbReference type="GeneID" id="18932212"/>
<dbReference type="AlphaFoldDB" id="F4RZW2"/>
<evidence type="ECO:0000313" key="2">
    <source>
        <dbReference type="EMBL" id="EGG02117.1"/>
    </source>
</evidence>
<keyword evidence="3" id="KW-1185">Reference proteome</keyword>